<evidence type="ECO:0000256" key="3">
    <source>
        <dbReference type="ARBA" id="ARBA00017473"/>
    </source>
</evidence>
<feature type="domain" description="GHMP kinase C-terminal" evidence="11">
    <location>
        <begin position="200"/>
        <end position="274"/>
    </location>
</feature>
<dbReference type="UniPathway" id="UPA00056">
    <property type="reaction ID" value="UER00094"/>
</dbReference>
<dbReference type="InterPro" id="IPR020568">
    <property type="entry name" value="Ribosomal_Su5_D2-typ_SF"/>
</dbReference>
<comment type="similarity">
    <text evidence="1 9">Belongs to the GHMP kinase family. IspE subfamily.</text>
</comment>
<dbReference type="NCBIfam" id="NF011202">
    <property type="entry name" value="PRK14608.1"/>
    <property type="match status" value="1"/>
</dbReference>
<dbReference type="Gene3D" id="3.30.230.10">
    <property type="match status" value="1"/>
</dbReference>
<dbReference type="GO" id="GO:0019288">
    <property type="term" value="P:isopentenyl diphosphate biosynthetic process, methylerythritol 4-phosphate pathway"/>
    <property type="evidence" value="ECO:0007669"/>
    <property type="project" value="UniProtKB-UniRule"/>
</dbReference>
<dbReference type="GO" id="GO:0050515">
    <property type="term" value="F:4-(cytidine 5'-diphospho)-2-C-methyl-D-erythritol kinase activity"/>
    <property type="evidence" value="ECO:0007669"/>
    <property type="project" value="UniProtKB-UniRule"/>
</dbReference>
<dbReference type="InterPro" id="IPR013750">
    <property type="entry name" value="GHMP_kinase_C_dom"/>
</dbReference>
<dbReference type="InterPro" id="IPR014721">
    <property type="entry name" value="Ribsml_uS5_D2-typ_fold_subgr"/>
</dbReference>
<reference evidence="12" key="2">
    <citation type="journal article" date="2021" name="Microbiology">
        <title>Metagenomic Analysis of the Microbial Community in the Underground Coal Fire Area (Kemerovo Region, Russia) Revealed Predominance of Thermophilic Members of the Phyla Deinococcus-thermus, Aquificae, and Firmicutes.</title>
        <authorList>
            <person name="Kadnikov V."/>
            <person name="Mardanov A.V."/>
            <person name="Beletsky A.V."/>
            <person name="Karnachuk O.V."/>
            <person name="Ravin N.V."/>
        </authorList>
    </citation>
    <scope>NUCLEOTIDE SEQUENCE</scope>
    <source>
        <strain evidence="12">RBS10-49</strain>
    </source>
</reference>
<dbReference type="PANTHER" id="PTHR43527">
    <property type="entry name" value="4-DIPHOSPHOCYTIDYL-2-C-METHYL-D-ERYTHRITOL KINASE, CHLOROPLASTIC"/>
    <property type="match status" value="1"/>
</dbReference>
<evidence type="ECO:0000256" key="9">
    <source>
        <dbReference type="HAMAP-Rule" id="MF_00061"/>
    </source>
</evidence>
<evidence type="ECO:0000259" key="10">
    <source>
        <dbReference type="Pfam" id="PF00288"/>
    </source>
</evidence>
<dbReference type="Proteomes" id="UP000243024">
    <property type="component" value="Unassembled WGS sequence"/>
</dbReference>
<keyword evidence="14" id="KW-1185">Reference proteome</keyword>
<dbReference type="EMBL" id="JAHHQF010000047">
    <property type="protein sequence ID" value="MBT9282029.1"/>
    <property type="molecule type" value="Genomic_DNA"/>
</dbReference>
<dbReference type="GO" id="GO:0005524">
    <property type="term" value="F:ATP binding"/>
    <property type="evidence" value="ECO:0007669"/>
    <property type="project" value="UniProtKB-UniRule"/>
</dbReference>
<dbReference type="InterPro" id="IPR036554">
    <property type="entry name" value="GHMP_kinase_C_sf"/>
</dbReference>
<feature type="active site" evidence="9">
    <location>
        <position position="11"/>
    </location>
</feature>
<evidence type="ECO:0000256" key="4">
    <source>
        <dbReference type="ARBA" id="ARBA00022679"/>
    </source>
</evidence>
<dbReference type="EMBL" id="JXBB01000023">
    <property type="protein sequence ID" value="OAR04115.1"/>
    <property type="molecule type" value="Genomic_DNA"/>
</dbReference>
<accession>A0A132N1R1</accession>
<dbReference type="EC" id="2.7.1.148" evidence="2 9"/>
<feature type="active site" evidence="9">
    <location>
        <position position="137"/>
    </location>
</feature>
<dbReference type="AlphaFoldDB" id="A0A132N1R1"/>
<evidence type="ECO:0000256" key="7">
    <source>
        <dbReference type="ARBA" id="ARBA00022840"/>
    </source>
</evidence>
<gene>
    <name evidence="9" type="primary">ispE</name>
    <name evidence="12" type="ORF">KM312_05155</name>
    <name evidence="13" type="ORF">SA87_06515</name>
</gene>
<dbReference type="Gene3D" id="3.30.70.890">
    <property type="entry name" value="GHMP kinase, C-terminal domain"/>
    <property type="match status" value="1"/>
</dbReference>
<protein>
    <recommendedName>
        <fullName evidence="3 9">4-diphosphocytidyl-2-C-methyl-D-erythritol kinase</fullName>
        <shortName evidence="9">CMK</shortName>
        <ecNumber evidence="2 9">2.7.1.148</ecNumber>
    </recommendedName>
    <alternativeName>
        <fullName evidence="8 9">4-(cytidine-5'-diphospho)-2-C-methyl-D-erythritol kinase</fullName>
    </alternativeName>
</protein>
<keyword evidence="7 9" id="KW-0067">ATP-binding</keyword>
<evidence type="ECO:0000259" key="11">
    <source>
        <dbReference type="Pfam" id="PF08544"/>
    </source>
</evidence>
<evidence type="ECO:0000256" key="8">
    <source>
        <dbReference type="ARBA" id="ARBA00032554"/>
    </source>
</evidence>
<sequence length="299" mass="32281">MRELWITSPAKINLTLEVLGRRPDGYHELDMLVVAVDLADRLRLVLRDDGAITLSSSNGTLPLGEKNLAVAAARKLQAASGVRAGVHIEIEKRIPISAGLGGGSSNAAAVLMGLNALWGLGYDRERLQTLGAEIGSDVPFFFHGGTARVQGRGERVEPLPDVGPWTIVIARPPLYVSTADVFRALAVDRLPPPGETAAAVAALQAGRREAVLRHLRNDLEAVTFRLYPEVRRLKEKFYAFGAEYALMSGSGPVVYGVFPDGRRARRVVHSLRGFLRDVYLVQTLGARSSPRGMTAVSKG</sequence>
<proteinExistence type="inferred from homology"/>
<evidence type="ECO:0000313" key="14">
    <source>
        <dbReference type="Proteomes" id="UP000243024"/>
    </source>
</evidence>
<keyword evidence="4 9" id="KW-0808">Transferase</keyword>
<dbReference type="InterPro" id="IPR006204">
    <property type="entry name" value="GHMP_kinase_N_dom"/>
</dbReference>
<dbReference type="HAMAP" id="MF_00061">
    <property type="entry name" value="IspE"/>
    <property type="match status" value="1"/>
</dbReference>
<dbReference type="SUPFAM" id="SSF55060">
    <property type="entry name" value="GHMP Kinase, C-terminal domain"/>
    <property type="match status" value="1"/>
</dbReference>
<comment type="catalytic activity">
    <reaction evidence="9">
        <text>4-CDP-2-C-methyl-D-erythritol + ATP = 4-CDP-2-C-methyl-D-erythritol 2-phosphate + ADP + H(+)</text>
        <dbReference type="Rhea" id="RHEA:18437"/>
        <dbReference type="ChEBI" id="CHEBI:15378"/>
        <dbReference type="ChEBI" id="CHEBI:30616"/>
        <dbReference type="ChEBI" id="CHEBI:57823"/>
        <dbReference type="ChEBI" id="CHEBI:57919"/>
        <dbReference type="ChEBI" id="CHEBI:456216"/>
        <dbReference type="EC" id="2.7.1.148"/>
    </reaction>
</comment>
<comment type="caution">
    <text evidence="13">The sequence shown here is derived from an EMBL/GenBank/DDBJ whole genome shotgun (WGS) entry which is preliminary data.</text>
</comment>
<keyword evidence="5 9" id="KW-0547">Nucleotide-binding</keyword>
<keyword evidence="6 9" id="KW-0418">Kinase</keyword>
<dbReference type="Pfam" id="PF00288">
    <property type="entry name" value="GHMP_kinases_N"/>
    <property type="match status" value="1"/>
</dbReference>
<evidence type="ECO:0000256" key="5">
    <source>
        <dbReference type="ARBA" id="ARBA00022741"/>
    </source>
</evidence>
<comment type="pathway">
    <text evidence="9">Isoprenoid biosynthesis; isopentenyl diphosphate biosynthesis via DXP pathway; isopentenyl diphosphate from 1-deoxy-D-xylulose 5-phosphate: step 3/6.</text>
</comment>
<feature type="domain" description="GHMP kinase N-terminal" evidence="10">
    <location>
        <begin position="67"/>
        <end position="145"/>
    </location>
</feature>
<dbReference type="PIRSF" id="PIRSF010376">
    <property type="entry name" value="IspE"/>
    <property type="match status" value="1"/>
</dbReference>
<dbReference type="NCBIfam" id="TIGR00154">
    <property type="entry name" value="ispE"/>
    <property type="match status" value="1"/>
</dbReference>
<feature type="binding site" evidence="9">
    <location>
        <begin position="95"/>
        <end position="105"/>
    </location>
    <ligand>
        <name>ATP</name>
        <dbReference type="ChEBI" id="CHEBI:30616"/>
    </ligand>
</feature>
<evidence type="ECO:0000256" key="2">
    <source>
        <dbReference type="ARBA" id="ARBA00012052"/>
    </source>
</evidence>
<evidence type="ECO:0000313" key="13">
    <source>
        <dbReference type="EMBL" id="OAR04115.1"/>
    </source>
</evidence>
<evidence type="ECO:0000313" key="12">
    <source>
        <dbReference type="EMBL" id="MBT9282029.1"/>
    </source>
</evidence>
<dbReference type="PANTHER" id="PTHR43527:SF2">
    <property type="entry name" value="4-DIPHOSPHOCYTIDYL-2-C-METHYL-D-ERYTHRITOL KINASE, CHLOROPLASTIC"/>
    <property type="match status" value="1"/>
</dbReference>
<dbReference type="RefSeq" id="WP_066201271.1">
    <property type="nucleotide sequence ID" value="NZ_CBCSAS010000014.1"/>
</dbReference>
<dbReference type="GO" id="GO:0016114">
    <property type="term" value="P:terpenoid biosynthetic process"/>
    <property type="evidence" value="ECO:0007669"/>
    <property type="project" value="UniProtKB-UniRule"/>
</dbReference>
<name>A0A132N1R1_HYDSH</name>
<evidence type="ECO:0000256" key="1">
    <source>
        <dbReference type="ARBA" id="ARBA00009684"/>
    </source>
</evidence>
<dbReference type="InterPro" id="IPR004424">
    <property type="entry name" value="IspE"/>
</dbReference>
<reference evidence="13 14" key="1">
    <citation type="submission" date="2015-09" db="EMBL/GenBank/DDBJ databases">
        <title>Draft genome sequence of Hydrogenibacillus schlegelii DSM 2000.</title>
        <authorList>
            <person name="Hemp J."/>
        </authorList>
    </citation>
    <scope>NUCLEOTIDE SEQUENCE [LARGE SCALE GENOMIC DNA]</scope>
    <source>
        <strain evidence="13 14">MA 48</strain>
    </source>
</reference>
<comment type="function">
    <text evidence="9">Catalyzes the phosphorylation of the position 2 hydroxy group of 4-diphosphocytidyl-2C-methyl-D-erythritol.</text>
</comment>
<keyword evidence="9" id="KW-0414">Isoprene biosynthesis</keyword>
<dbReference type="SUPFAM" id="SSF54211">
    <property type="entry name" value="Ribosomal protein S5 domain 2-like"/>
    <property type="match status" value="1"/>
</dbReference>
<dbReference type="STRING" id="1484.SA87_06515"/>
<dbReference type="Pfam" id="PF08544">
    <property type="entry name" value="GHMP_kinases_C"/>
    <property type="match status" value="1"/>
</dbReference>
<dbReference type="Proteomes" id="UP000748108">
    <property type="component" value="Unassembled WGS sequence"/>
</dbReference>
<dbReference type="OrthoDB" id="9809438at2"/>
<evidence type="ECO:0000256" key="6">
    <source>
        <dbReference type="ARBA" id="ARBA00022777"/>
    </source>
</evidence>
<organism evidence="13 14">
    <name type="scientific">Hydrogenibacillus schlegelii</name>
    <name type="common">Bacillus schlegelii</name>
    <dbReference type="NCBI Taxonomy" id="1484"/>
    <lineage>
        <taxon>Bacteria</taxon>
        <taxon>Bacillati</taxon>
        <taxon>Bacillota</taxon>
        <taxon>Bacilli</taxon>
        <taxon>Bacillales</taxon>
        <taxon>Bacillales Family X. Incertae Sedis</taxon>
        <taxon>Hydrogenibacillus</taxon>
    </lineage>
</organism>